<dbReference type="GO" id="GO:0000155">
    <property type="term" value="F:phosphorelay sensor kinase activity"/>
    <property type="evidence" value="ECO:0007669"/>
    <property type="project" value="InterPro"/>
</dbReference>
<sequence>MMQGRLFWKILIGLWLTLIVISQLLWVGISFYGDRDVPPEIRLGRHVISLQMTLASQALQRGGIAALDEEMSSWPESERHYLTVSTQNTSDTVQPQDDNGEPLLPDDMVEGNNPARPLQRVTGPDHQHYLLRFDMDKLRQEFRFGPPALQRFLHIPGPILWIGAISGLLFSAMMAWNLARPLNQLRAGFGQVAQGNLSVRLPPAMRRRHDEISDVARDFDSMVERLDVLVSAREELLHDVSHELRSPLARLQLAIGLARQNDSNVESCLQRIEREAERMDKMIGELLTLSRTDNAEINQEINEEYFDLLGLVNAVVNDARYEAQIPGVEINLNAGDYEDYTLKGVSELMRRALDNIIRNALRFSSMGEEVTVTLRKSEREWIIDVADSGPGVEKGKLSSIFDPFIRIDSPQSGKGYGLGLAIARKAVLAHGGRIEAMNREPRGLLIRISLPRWK</sequence>
<dbReference type="PANTHER" id="PTHR45528:SF1">
    <property type="entry name" value="SENSOR HISTIDINE KINASE CPXA"/>
    <property type="match status" value="1"/>
</dbReference>
<feature type="transmembrane region" description="Helical" evidence="14">
    <location>
        <begin position="12"/>
        <end position="33"/>
    </location>
</feature>
<evidence type="ECO:0000256" key="4">
    <source>
        <dbReference type="ARBA" id="ARBA00022475"/>
    </source>
</evidence>
<feature type="domain" description="Histidine kinase" evidence="15">
    <location>
        <begin position="239"/>
        <end position="454"/>
    </location>
</feature>
<dbReference type="EMBL" id="FNQS01000007">
    <property type="protein sequence ID" value="SEA68711.1"/>
    <property type="molecule type" value="Genomic_DNA"/>
</dbReference>
<gene>
    <name evidence="17" type="ORF">SAMN02982996_02200</name>
</gene>
<evidence type="ECO:0000256" key="12">
    <source>
        <dbReference type="ARBA" id="ARBA00023012"/>
    </source>
</evidence>
<dbReference type="Pfam" id="PF00672">
    <property type="entry name" value="HAMP"/>
    <property type="match status" value="1"/>
</dbReference>
<evidence type="ECO:0000256" key="11">
    <source>
        <dbReference type="ARBA" id="ARBA00022989"/>
    </source>
</evidence>
<dbReference type="GO" id="GO:0005524">
    <property type="term" value="F:ATP binding"/>
    <property type="evidence" value="ECO:0007669"/>
    <property type="project" value="UniProtKB-KW"/>
</dbReference>
<dbReference type="GeneID" id="97765070"/>
<evidence type="ECO:0000256" key="6">
    <source>
        <dbReference type="ARBA" id="ARBA00022679"/>
    </source>
</evidence>
<keyword evidence="18" id="KW-1185">Reference proteome</keyword>
<dbReference type="Gene3D" id="3.30.565.10">
    <property type="entry name" value="Histidine kinase-like ATPase, C-terminal domain"/>
    <property type="match status" value="1"/>
</dbReference>
<dbReference type="InterPro" id="IPR004358">
    <property type="entry name" value="Sig_transdc_His_kin-like_C"/>
</dbReference>
<evidence type="ECO:0000256" key="3">
    <source>
        <dbReference type="ARBA" id="ARBA00012438"/>
    </source>
</evidence>
<evidence type="ECO:0000256" key="10">
    <source>
        <dbReference type="ARBA" id="ARBA00022840"/>
    </source>
</evidence>
<evidence type="ECO:0000256" key="5">
    <source>
        <dbReference type="ARBA" id="ARBA00022553"/>
    </source>
</evidence>
<evidence type="ECO:0000256" key="1">
    <source>
        <dbReference type="ARBA" id="ARBA00000085"/>
    </source>
</evidence>
<keyword evidence="10" id="KW-0067">ATP-binding</keyword>
<evidence type="ECO:0000256" key="2">
    <source>
        <dbReference type="ARBA" id="ARBA00004651"/>
    </source>
</evidence>
<dbReference type="Gene3D" id="1.10.8.500">
    <property type="entry name" value="HAMP domain in histidine kinase"/>
    <property type="match status" value="1"/>
</dbReference>
<evidence type="ECO:0000256" key="9">
    <source>
        <dbReference type="ARBA" id="ARBA00022777"/>
    </source>
</evidence>
<evidence type="ECO:0000256" key="7">
    <source>
        <dbReference type="ARBA" id="ARBA00022692"/>
    </source>
</evidence>
<dbReference type="RefSeq" id="WP_175527814.1">
    <property type="nucleotide sequence ID" value="NZ_FNQS01000007.1"/>
</dbReference>
<dbReference type="PROSITE" id="PS50885">
    <property type="entry name" value="HAMP"/>
    <property type="match status" value="1"/>
</dbReference>
<dbReference type="InterPro" id="IPR005467">
    <property type="entry name" value="His_kinase_dom"/>
</dbReference>
<dbReference type="GO" id="GO:0005886">
    <property type="term" value="C:plasma membrane"/>
    <property type="evidence" value="ECO:0007669"/>
    <property type="project" value="UniProtKB-SubCell"/>
</dbReference>
<evidence type="ECO:0000256" key="14">
    <source>
        <dbReference type="SAM" id="Phobius"/>
    </source>
</evidence>
<dbReference type="SMART" id="SM00388">
    <property type="entry name" value="HisKA"/>
    <property type="match status" value="1"/>
</dbReference>
<dbReference type="PROSITE" id="PS50109">
    <property type="entry name" value="HIS_KIN"/>
    <property type="match status" value="1"/>
</dbReference>
<dbReference type="Proteomes" id="UP000187280">
    <property type="component" value="Unassembled WGS sequence"/>
</dbReference>
<keyword evidence="9 17" id="KW-0418">Kinase</keyword>
<comment type="subcellular location">
    <subcellularLocation>
        <location evidence="2">Cell membrane</location>
        <topology evidence="2">Multi-pass membrane protein</topology>
    </subcellularLocation>
</comment>
<dbReference type="CDD" id="cd06225">
    <property type="entry name" value="HAMP"/>
    <property type="match status" value="1"/>
</dbReference>
<dbReference type="EC" id="2.7.13.3" evidence="3"/>
<dbReference type="InterPro" id="IPR003594">
    <property type="entry name" value="HATPase_dom"/>
</dbReference>
<dbReference type="SMART" id="SM00304">
    <property type="entry name" value="HAMP"/>
    <property type="match status" value="1"/>
</dbReference>
<name>A0A1H4D7P3_9GAMM</name>
<comment type="catalytic activity">
    <reaction evidence="1">
        <text>ATP + protein L-histidine = ADP + protein N-phospho-L-histidine.</text>
        <dbReference type="EC" id="2.7.13.3"/>
    </reaction>
</comment>
<keyword evidence="5" id="KW-0597">Phosphoprotein</keyword>
<dbReference type="PRINTS" id="PR00344">
    <property type="entry name" value="BCTRLSENSOR"/>
</dbReference>
<dbReference type="InterPro" id="IPR003661">
    <property type="entry name" value="HisK_dim/P_dom"/>
</dbReference>
<keyword evidence="13 14" id="KW-0472">Membrane</keyword>
<dbReference type="InterPro" id="IPR036890">
    <property type="entry name" value="HATPase_C_sf"/>
</dbReference>
<keyword evidence="4" id="KW-1003">Cell membrane</keyword>
<feature type="transmembrane region" description="Helical" evidence="14">
    <location>
        <begin position="159"/>
        <end position="179"/>
    </location>
</feature>
<keyword evidence="7 14" id="KW-0812">Transmembrane</keyword>
<dbReference type="SMART" id="SM00387">
    <property type="entry name" value="HATPase_c"/>
    <property type="match status" value="1"/>
</dbReference>
<dbReference type="InterPro" id="IPR036097">
    <property type="entry name" value="HisK_dim/P_sf"/>
</dbReference>
<dbReference type="InterPro" id="IPR050398">
    <property type="entry name" value="HssS/ArlS-like"/>
</dbReference>
<dbReference type="STRING" id="71657.SAMN02982996_02200"/>
<evidence type="ECO:0000259" key="15">
    <source>
        <dbReference type="PROSITE" id="PS50109"/>
    </source>
</evidence>
<reference evidence="17 18" key="1">
    <citation type="submission" date="2016-10" db="EMBL/GenBank/DDBJ databases">
        <authorList>
            <person name="de Groot N.N."/>
        </authorList>
    </citation>
    <scope>NUCLEOTIDE SEQUENCE [LARGE SCALE GENOMIC DNA]</scope>
    <source>
        <strain evidence="17 18">ATCC 29281</strain>
    </source>
</reference>
<dbReference type="SUPFAM" id="SSF55874">
    <property type="entry name" value="ATPase domain of HSP90 chaperone/DNA topoisomerase II/histidine kinase"/>
    <property type="match status" value="1"/>
</dbReference>
<dbReference type="InterPro" id="IPR003660">
    <property type="entry name" value="HAMP_dom"/>
</dbReference>
<dbReference type="PANTHER" id="PTHR45528">
    <property type="entry name" value="SENSOR HISTIDINE KINASE CPXA"/>
    <property type="match status" value="1"/>
</dbReference>
<feature type="domain" description="HAMP" evidence="16">
    <location>
        <begin position="176"/>
        <end position="231"/>
    </location>
</feature>
<dbReference type="AlphaFoldDB" id="A0A1H4D7P3"/>
<dbReference type="SUPFAM" id="SSF158472">
    <property type="entry name" value="HAMP domain-like"/>
    <property type="match status" value="1"/>
</dbReference>
<accession>A0A1H4D7P3</accession>
<keyword evidence="11 14" id="KW-1133">Transmembrane helix</keyword>
<evidence type="ECO:0000259" key="16">
    <source>
        <dbReference type="PROSITE" id="PS50885"/>
    </source>
</evidence>
<evidence type="ECO:0000313" key="17">
    <source>
        <dbReference type="EMBL" id="SEA68711.1"/>
    </source>
</evidence>
<dbReference type="SUPFAM" id="SSF47384">
    <property type="entry name" value="Homodimeric domain of signal transducing histidine kinase"/>
    <property type="match status" value="1"/>
</dbReference>
<keyword evidence="6" id="KW-0808">Transferase</keyword>
<dbReference type="CDD" id="cd00082">
    <property type="entry name" value="HisKA"/>
    <property type="match status" value="1"/>
</dbReference>
<keyword evidence="8" id="KW-0547">Nucleotide-binding</keyword>
<dbReference type="Gene3D" id="1.10.287.130">
    <property type="match status" value="1"/>
</dbReference>
<evidence type="ECO:0000256" key="13">
    <source>
        <dbReference type="ARBA" id="ARBA00023136"/>
    </source>
</evidence>
<organism evidence="17 18">
    <name type="scientific">Lonsdalea quercina</name>
    <dbReference type="NCBI Taxonomy" id="71657"/>
    <lineage>
        <taxon>Bacteria</taxon>
        <taxon>Pseudomonadati</taxon>
        <taxon>Pseudomonadota</taxon>
        <taxon>Gammaproteobacteria</taxon>
        <taxon>Enterobacterales</taxon>
        <taxon>Pectobacteriaceae</taxon>
        <taxon>Lonsdalea</taxon>
    </lineage>
</organism>
<protein>
    <recommendedName>
        <fullName evidence="3">histidine kinase</fullName>
        <ecNumber evidence="3">2.7.13.3</ecNumber>
    </recommendedName>
</protein>
<dbReference type="eggNOG" id="COG2205">
    <property type="taxonomic scope" value="Bacteria"/>
</dbReference>
<dbReference type="Pfam" id="PF00512">
    <property type="entry name" value="HisKA"/>
    <property type="match status" value="1"/>
</dbReference>
<evidence type="ECO:0000256" key="8">
    <source>
        <dbReference type="ARBA" id="ARBA00022741"/>
    </source>
</evidence>
<dbReference type="Pfam" id="PF02518">
    <property type="entry name" value="HATPase_c"/>
    <property type="match status" value="1"/>
</dbReference>
<keyword evidence="12" id="KW-0902">Two-component regulatory system</keyword>
<proteinExistence type="predicted"/>
<evidence type="ECO:0000313" key="18">
    <source>
        <dbReference type="Proteomes" id="UP000187280"/>
    </source>
</evidence>